<name>A0A8J3DW84_9RHOB</name>
<comment type="catalytic activity">
    <reaction evidence="15">
        <text>a CDP-1,2-diacyl-sn-glycerol + sn-glycerol 3-phosphate = a 1,2-diacyl-sn-glycero-3-phospho-(1'-sn-glycero-3'-phosphate) + CMP + H(+)</text>
        <dbReference type="Rhea" id="RHEA:12593"/>
        <dbReference type="ChEBI" id="CHEBI:15378"/>
        <dbReference type="ChEBI" id="CHEBI:57597"/>
        <dbReference type="ChEBI" id="CHEBI:58332"/>
        <dbReference type="ChEBI" id="CHEBI:60110"/>
        <dbReference type="ChEBI" id="CHEBI:60377"/>
        <dbReference type="EC" id="2.7.8.5"/>
    </reaction>
</comment>
<dbReference type="GO" id="GO:0008444">
    <property type="term" value="F:CDP-diacylglycerol-glycerol-3-phosphate 3-phosphatidyltransferase activity"/>
    <property type="evidence" value="ECO:0007669"/>
    <property type="project" value="UniProtKB-EC"/>
</dbReference>
<protein>
    <recommendedName>
        <fullName evidence="6">CDP-diacylglycerol--glycerol-3-phosphate 3-phosphatidyltransferase</fullName>
        <ecNumber evidence="5">2.7.8.5</ecNumber>
    </recommendedName>
</protein>
<keyword evidence="8 16" id="KW-0808">Transferase</keyword>
<dbReference type="Pfam" id="PF01066">
    <property type="entry name" value="CDP-OH_P_transf"/>
    <property type="match status" value="1"/>
</dbReference>
<keyword evidence="12 17" id="KW-0472">Membrane</keyword>
<dbReference type="AlphaFoldDB" id="A0A8J3DW84"/>
<dbReference type="InterPro" id="IPR000462">
    <property type="entry name" value="CDP-OH_P_trans"/>
</dbReference>
<evidence type="ECO:0000256" key="8">
    <source>
        <dbReference type="ARBA" id="ARBA00022679"/>
    </source>
</evidence>
<evidence type="ECO:0000256" key="1">
    <source>
        <dbReference type="ARBA" id="ARBA00004141"/>
    </source>
</evidence>
<evidence type="ECO:0000313" key="18">
    <source>
        <dbReference type="EMBL" id="GGE43172.1"/>
    </source>
</evidence>
<keyword evidence="9 17" id="KW-0812">Transmembrane</keyword>
<evidence type="ECO:0000313" key="19">
    <source>
        <dbReference type="Proteomes" id="UP000602745"/>
    </source>
</evidence>
<feature type="transmembrane region" description="Helical" evidence="17">
    <location>
        <begin position="68"/>
        <end position="90"/>
    </location>
</feature>
<evidence type="ECO:0000256" key="6">
    <source>
        <dbReference type="ARBA" id="ARBA00014944"/>
    </source>
</evidence>
<feature type="transmembrane region" description="Helical" evidence="17">
    <location>
        <begin position="148"/>
        <end position="169"/>
    </location>
</feature>
<comment type="similarity">
    <text evidence="4 16">Belongs to the CDP-alcohol phosphatidyltransferase class-I family.</text>
</comment>
<gene>
    <name evidence="18" type="ORF">GCM10007276_20560</name>
</gene>
<evidence type="ECO:0000256" key="7">
    <source>
        <dbReference type="ARBA" id="ARBA00022516"/>
    </source>
</evidence>
<dbReference type="GO" id="GO:0016020">
    <property type="term" value="C:membrane"/>
    <property type="evidence" value="ECO:0007669"/>
    <property type="project" value="UniProtKB-SubCell"/>
</dbReference>
<evidence type="ECO:0000256" key="4">
    <source>
        <dbReference type="ARBA" id="ARBA00010441"/>
    </source>
</evidence>
<dbReference type="PIRSF" id="PIRSF000847">
    <property type="entry name" value="Phos_ph_gly_syn"/>
    <property type="match status" value="1"/>
</dbReference>
<keyword evidence="11" id="KW-0443">Lipid metabolism</keyword>
<comment type="caution">
    <text evidence="18">The sequence shown here is derived from an EMBL/GenBank/DDBJ whole genome shotgun (WGS) entry which is preliminary data.</text>
</comment>
<evidence type="ECO:0000256" key="13">
    <source>
        <dbReference type="ARBA" id="ARBA00023209"/>
    </source>
</evidence>
<evidence type="ECO:0000256" key="11">
    <source>
        <dbReference type="ARBA" id="ARBA00023098"/>
    </source>
</evidence>
<proteinExistence type="inferred from homology"/>
<dbReference type="GO" id="GO:0046474">
    <property type="term" value="P:glycerophospholipid biosynthetic process"/>
    <property type="evidence" value="ECO:0007669"/>
    <property type="project" value="TreeGrafter"/>
</dbReference>
<dbReference type="InterPro" id="IPR050324">
    <property type="entry name" value="CDP-alcohol_PTase-I"/>
</dbReference>
<keyword evidence="10 17" id="KW-1133">Transmembrane helix</keyword>
<evidence type="ECO:0000256" key="9">
    <source>
        <dbReference type="ARBA" id="ARBA00022692"/>
    </source>
</evidence>
<evidence type="ECO:0000256" key="14">
    <source>
        <dbReference type="ARBA" id="ARBA00023264"/>
    </source>
</evidence>
<dbReference type="PROSITE" id="PS00379">
    <property type="entry name" value="CDP_ALCOHOL_P_TRANSF"/>
    <property type="match status" value="1"/>
</dbReference>
<accession>A0A8J3DW84</accession>
<evidence type="ECO:0000256" key="16">
    <source>
        <dbReference type="RuleBase" id="RU003750"/>
    </source>
</evidence>
<dbReference type="InterPro" id="IPR004570">
    <property type="entry name" value="Phosphatidylglycerol_P_synth"/>
</dbReference>
<evidence type="ECO:0000256" key="2">
    <source>
        <dbReference type="ARBA" id="ARBA00005042"/>
    </source>
</evidence>
<evidence type="ECO:0000256" key="3">
    <source>
        <dbReference type="ARBA" id="ARBA00005189"/>
    </source>
</evidence>
<evidence type="ECO:0000256" key="15">
    <source>
        <dbReference type="ARBA" id="ARBA00048586"/>
    </source>
</evidence>
<organism evidence="18 19">
    <name type="scientific">Agaricicola taiwanensis</name>
    <dbReference type="NCBI Taxonomy" id="591372"/>
    <lineage>
        <taxon>Bacteria</taxon>
        <taxon>Pseudomonadati</taxon>
        <taxon>Pseudomonadota</taxon>
        <taxon>Alphaproteobacteria</taxon>
        <taxon>Rhodobacterales</taxon>
        <taxon>Paracoccaceae</taxon>
        <taxon>Agaricicola</taxon>
    </lineage>
</organism>
<reference evidence="18" key="1">
    <citation type="journal article" date="2014" name="Int. J. Syst. Evol. Microbiol.">
        <title>Complete genome sequence of Corynebacterium casei LMG S-19264T (=DSM 44701T), isolated from a smear-ripened cheese.</title>
        <authorList>
            <consortium name="US DOE Joint Genome Institute (JGI-PGF)"/>
            <person name="Walter F."/>
            <person name="Albersmeier A."/>
            <person name="Kalinowski J."/>
            <person name="Ruckert C."/>
        </authorList>
    </citation>
    <scope>NUCLEOTIDE SEQUENCE</scope>
    <source>
        <strain evidence="18">CCM 7684</strain>
    </source>
</reference>
<dbReference type="InterPro" id="IPR043130">
    <property type="entry name" value="CDP-OH_PTrfase_TM_dom"/>
</dbReference>
<dbReference type="InterPro" id="IPR048254">
    <property type="entry name" value="CDP_ALCOHOL_P_TRANSF_CS"/>
</dbReference>
<dbReference type="Gene3D" id="1.20.120.1760">
    <property type="match status" value="1"/>
</dbReference>
<comment type="pathway">
    <text evidence="2">Phospholipid metabolism; phosphatidylglycerol biosynthesis; phosphatidylglycerol from CDP-diacylglycerol: step 1/2.</text>
</comment>
<evidence type="ECO:0000256" key="12">
    <source>
        <dbReference type="ARBA" id="ARBA00023136"/>
    </source>
</evidence>
<dbReference type="FunFam" id="1.20.120.1760:FF:000033">
    <property type="entry name" value="CDP-alcohol phosphatidyltransferase"/>
    <property type="match status" value="1"/>
</dbReference>
<keyword evidence="13" id="KW-0594">Phospholipid biosynthesis</keyword>
<dbReference type="PANTHER" id="PTHR14269:SF62">
    <property type="entry name" value="CDP-DIACYLGLYCEROL--GLYCEROL-3-PHOSPHATE 3-PHOSPHATIDYLTRANSFERASE 1, CHLOROPLASTIC"/>
    <property type="match status" value="1"/>
</dbReference>
<comment type="subcellular location">
    <subcellularLocation>
        <location evidence="1">Membrane</location>
        <topology evidence="1">Multi-pass membrane protein</topology>
    </subcellularLocation>
</comment>
<dbReference type="RefSeq" id="WP_188409629.1">
    <property type="nucleotide sequence ID" value="NZ_BMCP01000002.1"/>
</dbReference>
<evidence type="ECO:0000256" key="5">
    <source>
        <dbReference type="ARBA" id="ARBA00013170"/>
    </source>
</evidence>
<evidence type="ECO:0000256" key="10">
    <source>
        <dbReference type="ARBA" id="ARBA00022989"/>
    </source>
</evidence>
<dbReference type="EC" id="2.7.8.5" evidence="5"/>
<dbReference type="Proteomes" id="UP000602745">
    <property type="component" value="Unassembled WGS sequence"/>
</dbReference>
<evidence type="ECO:0000256" key="17">
    <source>
        <dbReference type="SAM" id="Phobius"/>
    </source>
</evidence>
<sequence length="180" mass="19226">MNIPTLITIGRILAVPIAIWLILADHLMAAFWVFVLAGITDGIDGFLARRWNQRTELGAYLDAIADKALLVSIYITLAVAGQIPALLAITVVSRDLMIVGAVLLCWVIGRPLTIRPTVLSKANTLAQITFAALVLAAGGYGYETGWPYSAGVWIVALLTVASAGSYLAIWARHMAGHDGE</sequence>
<keyword evidence="7" id="KW-0444">Lipid biosynthesis</keyword>
<reference evidence="18" key="2">
    <citation type="submission" date="2020-09" db="EMBL/GenBank/DDBJ databases">
        <authorList>
            <person name="Sun Q."/>
            <person name="Sedlacek I."/>
        </authorList>
    </citation>
    <scope>NUCLEOTIDE SEQUENCE</scope>
    <source>
        <strain evidence="18">CCM 7684</strain>
    </source>
</reference>
<keyword evidence="14" id="KW-1208">Phospholipid metabolism</keyword>
<dbReference type="EMBL" id="BMCP01000002">
    <property type="protein sequence ID" value="GGE43172.1"/>
    <property type="molecule type" value="Genomic_DNA"/>
</dbReference>
<feature type="transmembrane region" description="Helical" evidence="17">
    <location>
        <begin position="125"/>
        <end position="142"/>
    </location>
</feature>
<dbReference type="PANTHER" id="PTHR14269">
    <property type="entry name" value="CDP-DIACYLGLYCEROL--GLYCEROL-3-PHOSPHATE 3-PHOSPHATIDYLTRANSFERASE-RELATED"/>
    <property type="match status" value="1"/>
</dbReference>
<keyword evidence="19" id="KW-1185">Reference proteome</keyword>
<feature type="transmembrane region" description="Helical" evidence="17">
    <location>
        <begin position="96"/>
        <end position="113"/>
    </location>
</feature>
<comment type="pathway">
    <text evidence="3">Lipid metabolism.</text>
</comment>